<dbReference type="EMBL" id="JABAFG010000015">
    <property type="protein sequence ID" value="NME28857.1"/>
    <property type="molecule type" value="Genomic_DNA"/>
</dbReference>
<organism evidence="1 2">
    <name type="scientific">Megasphaera hexanoica</name>
    <dbReference type="NCBI Taxonomy" id="1675036"/>
    <lineage>
        <taxon>Bacteria</taxon>
        <taxon>Bacillati</taxon>
        <taxon>Bacillota</taxon>
        <taxon>Negativicutes</taxon>
        <taxon>Veillonellales</taxon>
        <taxon>Veillonellaceae</taxon>
        <taxon>Megasphaera</taxon>
    </lineage>
</organism>
<gene>
    <name evidence="1" type="ORF">HF872_09530</name>
</gene>
<comment type="caution">
    <text evidence="1">The sequence shown here is derived from an EMBL/GenBank/DDBJ whole genome shotgun (WGS) entry which is preliminary data.</text>
</comment>
<evidence type="ECO:0000313" key="1">
    <source>
        <dbReference type="EMBL" id="NME28857.1"/>
    </source>
</evidence>
<dbReference type="Proteomes" id="UP000591071">
    <property type="component" value="Unassembled WGS sequence"/>
</dbReference>
<name>A0A848C0V3_9FIRM</name>
<proteinExistence type="predicted"/>
<evidence type="ECO:0000313" key="2">
    <source>
        <dbReference type="Proteomes" id="UP000591071"/>
    </source>
</evidence>
<reference evidence="1 2" key="1">
    <citation type="submission" date="2020-04" db="EMBL/GenBank/DDBJ databases">
        <authorList>
            <person name="Hitch T.C.A."/>
            <person name="Wylensek D."/>
            <person name="Clavel T."/>
        </authorList>
    </citation>
    <scope>NUCLEOTIDE SEQUENCE [LARGE SCALE GENOMIC DNA]</scope>
    <source>
        <strain evidence="1 2">Oil-RF-744-FAT-WT-6-1</strain>
    </source>
</reference>
<dbReference type="AlphaFoldDB" id="A0A848C0V3"/>
<protein>
    <submittedName>
        <fullName evidence="1">Uncharacterized protein</fullName>
    </submittedName>
</protein>
<dbReference type="RefSeq" id="WP_170087826.1">
    <property type="nucleotide sequence ID" value="NZ_JABAFG010000015.1"/>
</dbReference>
<accession>A0A848C0V3</accession>
<sequence length="152" mass="17699">MTEICEVCHREFNSLSRRTICDACYERIVRNMELGPEGICPVCGNPSGTTRFGRRKKYCSDECYKIGHMVCTRRYSLLHHDWLQQRRKERRKKKKIRLLRGRSRIDDIAMLGKILEKSYGEMSAILRQRAARDGISLDIALAAVVHERGISR</sequence>